<protein>
    <submittedName>
        <fullName evidence="1">Uncharacterized protein</fullName>
    </submittedName>
</protein>
<accession>A0AAE8QGQ3</accession>
<organism evidence="1 2">
    <name type="scientific">Rhizobium ruizarguesonis</name>
    <dbReference type="NCBI Taxonomy" id="2081791"/>
    <lineage>
        <taxon>Bacteria</taxon>
        <taxon>Pseudomonadati</taxon>
        <taxon>Pseudomonadota</taxon>
        <taxon>Alphaproteobacteria</taxon>
        <taxon>Hyphomicrobiales</taxon>
        <taxon>Rhizobiaceae</taxon>
        <taxon>Rhizobium/Agrobacterium group</taxon>
        <taxon>Rhizobium</taxon>
    </lineage>
</organism>
<dbReference type="RefSeq" id="WP_130688566.1">
    <property type="nucleotide sequence ID" value="NZ_SIKX01000001.1"/>
</dbReference>
<name>A0AAE8QGQ3_9HYPH</name>
<gene>
    <name evidence="1" type="ORF">ELG94_23945</name>
</gene>
<comment type="caution">
    <text evidence="1">The sequence shown here is derived from an EMBL/GenBank/DDBJ whole genome shotgun (WGS) entry which is preliminary data.</text>
</comment>
<dbReference type="Proteomes" id="UP000291892">
    <property type="component" value="Unassembled WGS sequence"/>
</dbReference>
<evidence type="ECO:0000313" key="2">
    <source>
        <dbReference type="Proteomes" id="UP000291892"/>
    </source>
</evidence>
<dbReference type="EMBL" id="SIKX01000001">
    <property type="protein sequence ID" value="TBF21193.1"/>
    <property type="molecule type" value="Genomic_DNA"/>
</dbReference>
<evidence type="ECO:0000313" key="1">
    <source>
        <dbReference type="EMBL" id="TBF21193.1"/>
    </source>
</evidence>
<dbReference type="AlphaFoldDB" id="A0AAE8QGQ3"/>
<sequence length="98" mass="10832">MSMFYHIRQEGKYRLVHCSNASDANLEVDLASPLPFLLAKIKEPASVAGSPCGLQTDFGYFRPADLTFGGSHAPHECVNMAPLRTRASDTVIFSWIYP</sequence>
<reference evidence="1 2" key="1">
    <citation type="submission" date="2019-02" db="EMBL/GenBank/DDBJ databases">
        <title>The genomic architecture of introgression among sibling species of bacteria.</title>
        <authorList>
            <person name="Cavassim M.I.A."/>
            <person name="Moeskjaer S."/>
            <person name="Moslemi C."/>
            <person name="Fields B."/>
            <person name="Bachmann A."/>
            <person name="Vilhjalmsson B."/>
            <person name="Schierup M.H."/>
            <person name="Young J.P.W."/>
            <person name="Andersen S.U."/>
        </authorList>
    </citation>
    <scope>NUCLEOTIDE SEQUENCE [LARGE SCALE GENOMIC DNA]</scope>
    <source>
        <strain evidence="1 2">SM42</strain>
    </source>
</reference>
<proteinExistence type="predicted"/>